<reference evidence="2 3" key="1">
    <citation type="submission" date="2024-02" db="EMBL/GenBank/DDBJ databases">
        <title>Chromosome-scale genome assembly of the rough periwinkle Littorina saxatilis.</title>
        <authorList>
            <person name="De Jode A."/>
            <person name="Faria R."/>
            <person name="Formenti G."/>
            <person name="Sims Y."/>
            <person name="Smith T.P."/>
            <person name="Tracey A."/>
            <person name="Wood J.M.D."/>
            <person name="Zagrodzka Z.B."/>
            <person name="Johannesson K."/>
            <person name="Butlin R.K."/>
            <person name="Leder E.H."/>
        </authorList>
    </citation>
    <scope>NUCLEOTIDE SEQUENCE [LARGE SCALE GENOMIC DNA]</scope>
    <source>
        <strain evidence="2">Snail1</strain>
        <tissue evidence="2">Muscle</tissue>
    </source>
</reference>
<accession>A0AAN9APH8</accession>
<proteinExistence type="predicted"/>
<comment type="caution">
    <text evidence="2">The sequence shown here is derived from an EMBL/GenBank/DDBJ whole genome shotgun (WGS) entry which is preliminary data.</text>
</comment>
<feature type="compositionally biased region" description="Basic and acidic residues" evidence="1">
    <location>
        <begin position="224"/>
        <end position="233"/>
    </location>
</feature>
<evidence type="ECO:0000313" key="3">
    <source>
        <dbReference type="Proteomes" id="UP001374579"/>
    </source>
</evidence>
<gene>
    <name evidence="2" type="ORF">V1264_010491</name>
</gene>
<feature type="compositionally biased region" description="Basic and acidic residues" evidence="1">
    <location>
        <begin position="54"/>
        <end position="63"/>
    </location>
</feature>
<name>A0AAN9APH8_9CAEN</name>
<feature type="region of interest" description="Disordered" evidence="1">
    <location>
        <begin position="13"/>
        <end position="63"/>
    </location>
</feature>
<feature type="region of interest" description="Disordered" evidence="1">
    <location>
        <begin position="340"/>
        <end position="363"/>
    </location>
</feature>
<sequence>MDDDSDSDYVAIVEQPSPTVVDVSDDEDPVASNDNFGTYAKQGSVSAPVSESSTRCDKSKTDSDTIHDVFHSRMEQFLSSSKSHQSVSDIVVSGRVMKKKVVSYLILDSDSDFSDVEVCDGTSEIDTNKGAKISESASEPASNILRTLANNVTPGPASVAGKPQESSKKSLSTESSSVEETVAPHKEIVRYSADHSARRGHQNDGYCIRMGSDEETVFSSNLAKESDDEHRPQEQSGELLDLEFDVEVAEDFSEHEAEESNSCDTSSRGGHCDYEGDVLDSEELACLAYTAGHSPNFDGVTGSSGIQPLAISITEKSNKDLQAQSFRGCRTVASKELGQAVAGQKRRSNVKTHPVSCQPPTKFSRTGFTDIDRDFTKLPAVATDTAGRPSHACQEGTVRLSSSLIATSATFVLEGLSSPSALTNTGWEAQHPVRPMLLVKSSDKGVISINNVSEAFKLNPAIPQTNVYTEGVVFSSSIHKAESQGPQLQLSPHLLQSQTNAPTDLVDGPPDTDCIIRLGVDKVQSPASELIDDGASNNNAVDHAWHLGISPGGDQEEGAFDQTDEVAVDTVVKRKPQSFDCAFHMQDELVDAESEMPETFSLDVTTLNDPEFQRCLTEPVPSKKMSSFLLRAQNAKFKVCHDCGEEVLNKPCLLWGKNKVVTTNVNGVLMVTIAELARMGFIDYHIAKHKLLDKKEFPAVWSYVIDKSNERKAVLGVSLVFVVLVVNDTLTLHQYLPKRRRMLMKKGLKTPFKLVGKLYLPFHLEEPQKTHLLTNSTYTCSYITCTAVRAKRMSSRTASFQFPLFTNSSLNRDRNECLFLHAMDRVLYNSETRLIRKGSFVPSLGLMYPPCPCQEVSKLDVTEREAWKSFQSGWPPMSSLQVLRFMGCNVFCFNEDDAGSQYMHVSVAELQHRELLPAQLGTNFFQDSNLLHETGDIRFLNEKERMFLTQYFNMTCDNSIPQGNKLWYACTPFALQQLYQELSKTHYKYDQHSKALFYIMTLGHQCYWSLQVQWNPPFKTPN</sequence>
<organism evidence="2 3">
    <name type="scientific">Littorina saxatilis</name>
    <dbReference type="NCBI Taxonomy" id="31220"/>
    <lineage>
        <taxon>Eukaryota</taxon>
        <taxon>Metazoa</taxon>
        <taxon>Spiralia</taxon>
        <taxon>Lophotrochozoa</taxon>
        <taxon>Mollusca</taxon>
        <taxon>Gastropoda</taxon>
        <taxon>Caenogastropoda</taxon>
        <taxon>Littorinimorpha</taxon>
        <taxon>Littorinoidea</taxon>
        <taxon>Littorinidae</taxon>
        <taxon>Littorina</taxon>
    </lineage>
</organism>
<feature type="compositionally biased region" description="Low complexity" evidence="1">
    <location>
        <begin position="169"/>
        <end position="181"/>
    </location>
</feature>
<feature type="region of interest" description="Disordered" evidence="1">
    <location>
        <begin position="220"/>
        <end position="239"/>
    </location>
</feature>
<evidence type="ECO:0000313" key="2">
    <source>
        <dbReference type="EMBL" id="KAK7090731.1"/>
    </source>
</evidence>
<feature type="region of interest" description="Disordered" evidence="1">
    <location>
        <begin position="123"/>
        <end position="185"/>
    </location>
</feature>
<dbReference type="EMBL" id="JBAMIC010000024">
    <property type="protein sequence ID" value="KAK7090731.1"/>
    <property type="molecule type" value="Genomic_DNA"/>
</dbReference>
<dbReference type="Proteomes" id="UP001374579">
    <property type="component" value="Unassembled WGS sequence"/>
</dbReference>
<dbReference type="AlphaFoldDB" id="A0AAN9APH8"/>
<protein>
    <submittedName>
        <fullName evidence="2">Uncharacterized protein</fullName>
    </submittedName>
</protein>
<feature type="compositionally biased region" description="Polar residues" evidence="1">
    <location>
        <begin position="135"/>
        <end position="153"/>
    </location>
</feature>
<evidence type="ECO:0000256" key="1">
    <source>
        <dbReference type="SAM" id="MobiDB-lite"/>
    </source>
</evidence>
<feature type="compositionally biased region" description="Polar residues" evidence="1">
    <location>
        <begin position="32"/>
        <end position="53"/>
    </location>
</feature>
<keyword evidence="3" id="KW-1185">Reference proteome</keyword>